<dbReference type="NCBIfam" id="NF033539">
    <property type="entry name" value="transpos_IS1380"/>
    <property type="match status" value="1"/>
</dbReference>
<evidence type="ECO:0000256" key="1">
    <source>
        <dbReference type="SAM" id="Phobius"/>
    </source>
</evidence>
<evidence type="ECO:0000313" key="3">
    <source>
        <dbReference type="EMBL" id="RLE12810.1"/>
    </source>
</evidence>
<dbReference type="Pfam" id="PF13701">
    <property type="entry name" value="DDE_Tnp_1_4"/>
    <property type="match status" value="1"/>
</dbReference>
<dbReference type="AlphaFoldDB" id="A0A662DAP6"/>
<dbReference type="EMBL" id="QMQA01000137">
    <property type="protein sequence ID" value="RLE12810.1"/>
    <property type="molecule type" value="Genomic_DNA"/>
</dbReference>
<protein>
    <submittedName>
        <fullName evidence="3">IS1380 family transposase</fullName>
    </submittedName>
</protein>
<keyword evidence="1" id="KW-0472">Membrane</keyword>
<dbReference type="InterPro" id="IPR012337">
    <property type="entry name" value="RNaseH-like_sf"/>
</dbReference>
<dbReference type="InterPro" id="IPR047960">
    <property type="entry name" value="Transpos_IS1380"/>
</dbReference>
<organism evidence="3 4">
    <name type="scientific">Aerophobetes bacterium</name>
    <dbReference type="NCBI Taxonomy" id="2030807"/>
    <lineage>
        <taxon>Bacteria</taxon>
        <taxon>Candidatus Aerophobota</taxon>
    </lineage>
</organism>
<gene>
    <name evidence="3" type="ORF">DRJ04_05485</name>
</gene>
<keyword evidence="1" id="KW-1133">Transmembrane helix</keyword>
<evidence type="ECO:0000259" key="2">
    <source>
        <dbReference type="Pfam" id="PF13701"/>
    </source>
</evidence>
<reference evidence="3 4" key="1">
    <citation type="submission" date="2018-06" db="EMBL/GenBank/DDBJ databases">
        <title>Extensive metabolic versatility and redundancy in microbially diverse, dynamic hydrothermal sediments.</title>
        <authorList>
            <person name="Dombrowski N."/>
            <person name="Teske A."/>
            <person name="Baker B.J."/>
        </authorList>
    </citation>
    <scope>NUCLEOTIDE SEQUENCE [LARGE SCALE GENOMIC DNA]</scope>
    <source>
        <strain evidence="3">B3_G15</strain>
    </source>
</reference>
<proteinExistence type="predicted"/>
<dbReference type="Proteomes" id="UP000280417">
    <property type="component" value="Unassembled WGS sequence"/>
</dbReference>
<accession>A0A662DAP6</accession>
<feature type="transmembrane region" description="Helical" evidence="1">
    <location>
        <begin position="97"/>
        <end position="116"/>
    </location>
</feature>
<keyword evidence="1" id="KW-0812">Transmembrane</keyword>
<name>A0A662DAP6_UNCAE</name>
<comment type="caution">
    <text evidence="3">The sequence shown here is derived from an EMBL/GenBank/DDBJ whole genome shotgun (WGS) entry which is preliminary data.</text>
</comment>
<dbReference type="SUPFAM" id="SSF53098">
    <property type="entry name" value="Ribonuclease H-like"/>
    <property type="match status" value="1"/>
</dbReference>
<evidence type="ECO:0000313" key="4">
    <source>
        <dbReference type="Proteomes" id="UP000280417"/>
    </source>
</evidence>
<sequence length="468" mass="54954">MGKNKINTFQATIYIISFHYPREKGVTWKVNKIIHLFTKTDNRFSKVPIRFDRGNITSRGGLFIFAKFLDRIGLHKILEKDLSLSIRKKGKQTKQPIISRIYSLILCITAGCFRMYEIDELRKDPQFKPVKDRLFEVVATSFSRTLKKFRREHVYELRRTFGRIVKKLLTGMRVITIDLDSTVTPVYGNQEGADKGYNPEKRGLKSYHPLLAFVYEKGFLLNGILRCGSAYTSNGVKQFFQETVSRLPKCVRRIRLRCDSGFFDGRFIEYLERQKKVIHYVIKVKMKNMVGLMHLGAIEEWKKIGKNLYIGETTYRARSWKKARRIIVVKREEIFCDGYMFEHKGYMYSCYVTDFDWEAEKVVEFYNQRGGAENYIKDFKYGYGWGKMLTSSFIANEVIFLITMLTYNLTKFYQYALLGMSELEKTIIRLRERYIYQAAVITRSGRSHTIHFAKNSPLQEVNALLEAS</sequence>
<feature type="domain" description="Transposase DDE" evidence="2">
    <location>
        <begin position="45"/>
        <end position="461"/>
    </location>
</feature>
<dbReference type="InterPro" id="IPR025668">
    <property type="entry name" value="Tnp_DDE_dom"/>
</dbReference>